<keyword evidence="1" id="KW-0175">Coiled coil</keyword>
<comment type="caution">
    <text evidence="2">The sequence shown here is derived from an EMBL/GenBank/DDBJ whole genome shotgun (WGS) entry which is preliminary data.</text>
</comment>
<feature type="coiled-coil region" evidence="1">
    <location>
        <begin position="204"/>
        <end position="231"/>
    </location>
</feature>
<dbReference type="EMBL" id="JARPUR010000001">
    <property type="protein sequence ID" value="KAK4885454.1"/>
    <property type="molecule type" value="Genomic_DNA"/>
</dbReference>
<sequence length="2059" mass="241851">MLFINICISIPDDSYNNKNILQSLTEFFKNQYPNIALLKSKLEDLQYNDILIIYSLLLHYTCMYDRRTCFTFPLCHLLSRDYQICIRTFLENITTKSTIDRTFDAIRRAVNKCIKSKDIYTNTSLNVAIGCSPLQELLNVSESLENLEVLQILEEDIELEENALLQESGGHKQNNELSINWNKLKVKIDTSSQWTFKFDYDLNRNDANSLQQNMRCQIRELEESFQKIQTEQVYLQKEREVIQKRIETFETNELFQSEQPNDLNNFYWTLMELNNLIEAVQQTKSQRNPVLAILNSTGDNQKNITNLLQQSLENAYSLKTNIGTFHTKYNLLENNYKAVKNVNDDFEKQVSIFCDSQKELDYVRVELEASAKQLLSTLKQQNFFNINKLEEGLDMSTSKIENLLYGFNEIINEPIQMCQINECCINPIGKEILKIETHYSNLLSNFNEKKNYLSSIEKHFNTMKSKLEKQMQTLEELFYNSNNLNISDAQHSTKNSPTDITMTFQKLVHELKLNVMLYSNKTNINPEEYQILNDQLKLAWLQVPVLEDLILKHTFNIDTLDYNIFQTTNIINELQKLQNLLLNTDDSNLNIKLLECLQKLNNTILLDNFHESIKNLEGIKTDIGQKVTTLKNTDENTSDQNKSFEFQTFGTVLNRNIIQKTEEAISYIENVNTLQANIEMLRQEVSLLKSCQNESKCSITVKCFQKNIKDINAEIKYYQTSIYKFELNLQILRAGLNEAYQDLKMLVGAEKDLQDIIAYFKNDLEKRIFIVDQTIVEIEQKLTSLKEAKNMTKLEQENLIKQKDCDFFTYNQIEIDELVKTNALEEECTIKLNLSLIDNYEFLIIKRKLEKKNYLNTLRTNVSNFNETRKHFKQELLPFQNHDYNIQQKCKILNTQHLILTNLKHTLEEKYDYEIKSNLIKLECDLSRNKNQLHEIIRCYKKHQEDIIIKIGYFKSALFENYNELHKPFNNHNVIKNLQKSVHIYDQLYELNVQLIDNGKMSKKCIKYLRENATNIYNKINMYFQSLDNNYEYSVSQCQQLDTLKLDLCQARKRNEILDAKHDAAISQLEVAQNQVESLECKKLEFEAQLLRQSLYFEEAYEKNANHLNLQIKELNKKEVELKAKLAKNMNEVQESNSCNSTLRCEFNVICTEFANLKDDKAFVGKKLSIFDFCYRELKEDFHSFSNSHLTTLKENYQKMIQLQNELLRHVEMLLSENINLKTSIVHLQNYVIFQQSEHEYITKDHLDNLKNMDNEKTVLKNLNHVINLNIQSLIKEKDALQIKTISEKKHRKSPFILAAFLSAKDIFETRQRLLEKDIDDNLKKIETVEKNIIQEKTVLSNQLQKNNNTNFSKTISEAAIQNIQAKNNVLSKKIASAKEVIEQQKEKLSSIFLERQTLDLEIQTINEKIRICQNQLEKDDKIVFDVTQQGIEKLHNTFKLQTNRVYLQNKIKTLDLTLQKITTERNCTKSNILKNVKIVAKIHKNTSEIYNYLLNHISMSKNDNFREISSDVEKLIEAVKVTNEFLNIHMLSLCTEKYTLLQLYFSLHHYINSIICIFKENPIKFVLNRSNVFLNISDHKVLSQKIDDVEKRIIYGLTPNTESLPKCQNINPINNREENLINVYSILSSAKVEQYSMFNFFLHLQKNHNDLTRKFNSLLESCEDANNVTQEVFKISENIIHIEKEATKLYSNYKKFDGYPIAYAIVLNQLILERDYLENVLKTTKWNLQFLLSELSSNHDSQVLEQLQLLKKKFYDIYSQFIQISRKLYEIVQTIIVIPFNINNENFNQTELFKKESSNKIFTEIKQCCTLAKKLLKQLQLFKREPNFQQIHHTIQLNFDIDKIVNLKQSFTPYETETVKKNYELLRETLYSYYVLDIEKQTTDFNCDTDSHIETNADITSIYGSNKRIKADEDIEEILEIKKAKLDISSIDLEKMKSRTCSKSLPTATSNDVDQKQNNFTFLRNMQHKAVETFNGSNNQKTNFGQQFLMSCLCIQDNKYKCYMTMYKKEVVIRSGECIAKVQSINDFELIEEKHVTTDVEREPIVDEQVNMDESVLG</sequence>
<name>A0AAN7Q4H9_9COLE</name>
<reference evidence="3" key="1">
    <citation type="submission" date="2023-01" db="EMBL/GenBank/DDBJ databases">
        <title>Key to firefly adult light organ development and bioluminescence: homeobox transcription factors regulate luciferase expression and transportation to peroxisome.</title>
        <authorList>
            <person name="Fu X."/>
        </authorList>
    </citation>
    <scope>NUCLEOTIDE SEQUENCE [LARGE SCALE GENOMIC DNA]</scope>
</reference>
<evidence type="ECO:0000313" key="3">
    <source>
        <dbReference type="Proteomes" id="UP001353858"/>
    </source>
</evidence>
<feature type="coiled-coil region" evidence="1">
    <location>
        <begin position="1055"/>
        <end position="1132"/>
    </location>
</feature>
<dbReference type="Proteomes" id="UP001353858">
    <property type="component" value="Unassembled WGS sequence"/>
</dbReference>
<accession>A0AAN7Q4H9</accession>
<protein>
    <submittedName>
        <fullName evidence="2">Uncharacterized protein</fullName>
    </submittedName>
</protein>
<evidence type="ECO:0000313" key="2">
    <source>
        <dbReference type="EMBL" id="KAK4885454.1"/>
    </source>
</evidence>
<proteinExistence type="predicted"/>
<feature type="coiled-coil region" evidence="1">
    <location>
        <begin position="1361"/>
        <end position="1388"/>
    </location>
</feature>
<organism evidence="2 3">
    <name type="scientific">Aquatica leii</name>
    <dbReference type="NCBI Taxonomy" id="1421715"/>
    <lineage>
        <taxon>Eukaryota</taxon>
        <taxon>Metazoa</taxon>
        <taxon>Ecdysozoa</taxon>
        <taxon>Arthropoda</taxon>
        <taxon>Hexapoda</taxon>
        <taxon>Insecta</taxon>
        <taxon>Pterygota</taxon>
        <taxon>Neoptera</taxon>
        <taxon>Endopterygota</taxon>
        <taxon>Coleoptera</taxon>
        <taxon>Polyphaga</taxon>
        <taxon>Elateriformia</taxon>
        <taxon>Elateroidea</taxon>
        <taxon>Lampyridae</taxon>
        <taxon>Luciolinae</taxon>
        <taxon>Aquatica</taxon>
    </lineage>
</organism>
<gene>
    <name evidence="2" type="ORF">RN001_001725</name>
</gene>
<evidence type="ECO:0000256" key="1">
    <source>
        <dbReference type="SAM" id="Coils"/>
    </source>
</evidence>
<keyword evidence="3" id="KW-1185">Reference proteome</keyword>